<evidence type="ECO:0000313" key="1">
    <source>
        <dbReference type="EMBL" id="WWX20854.1"/>
    </source>
</evidence>
<organism evidence="1 2">
    <name type="scientific">Pseudodesulfovibrio methanolicus</name>
    <dbReference type="NCBI Taxonomy" id="3126690"/>
    <lineage>
        <taxon>Bacteria</taxon>
        <taxon>Pseudomonadati</taxon>
        <taxon>Thermodesulfobacteriota</taxon>
        <taxon>Desulfovibrionia</taxon>
        <taxon>Desulfovibrionales</taxon>
        <taxon>Desulfovibrionaceae</taxon>
    </lineage>
</organism>
<dbReference type="RefSeq" id="WP_338666599.1">
    <property type="nucleotide sequence ID" value="NZ_CP146609.1"/>
</dbReference>
<name>A0ABZ2ITV3_9BACT</name>
<proteinExistence type="predicted"/>
<sequence>MNLHLTDRIWNLLLKTAFGPLNYSTTNDLPANQQVIPYGPARHALNSLRGEMDEVKNESGTTLTVDEPMHTHAGIRKMVLRFNASQRLEGISITWEAGGSTFRNLKSWLDQEIKTAKCHRLGYDLACRYELNDARIELVGNPLGFGMSRKVTLSCFLGPGEKMAGMFHGLGKKNAMNAAA</sequence>
<protein>
    <submittedName>
        <fullName evidence="1">Uncharacterized protein</fullName>
    </submittedName>
</protein>
<keyword evidence="2" id="KW-1185">Reference proteome</keyword>
<evidence type="ECO:0000313" key="2">
    <source>
        <dbReference type="Proteomes" id="UP001385389"/>
    </source>
</evidence>
<dbReference type="EMBL" id="CP146609">
    <property type="protein sequence ID" value="WWX20854.1"/>
    <property type="molecule type" value="Genomic_DNA"/>
</dbReference>
<accession>A0ABZ2ITV3</accession>
<gene>
    <name evidence="1" type="ORF">V8V93_10325</name>
</gene>
<dbReference type="Proteomes" id="UP001385389">
    <property type="component" value="Chromosome"/>
</dbReference>
<reference evidence="1 2" key="1">
    <citation type="submission" date="2024-03" db="EMBL/GenBank/DDBJ databases">
        <title>Phenotype and Genome Characterization of a Sulfate-Reducing Bacterium Pseudodesulfovibrio sp. strain 5S69, isolated from Petroleum Reservoir in Tatarstan (Russia).</title>
        <authorList>
            <person name="Bidzhieva S.K."/>
            <person name="Kadnikov V."/>
            <person name="Tourova T.P."/>
            <person name="Samigullina S.R."/>
            <person name="Sokolova D.S."/>
            <person name="Poltaraus A.B."/>
            <person name="Avtukh A.N."/>
            <person name="Tereshina V.M."/>
            <person name="Mardanov A.V."/>
            <person name="Nazina T.N."/>
        </authorList>
    </citation>
    <scope>NUCLEOTIDE SEQUENCE [LARGE SCALE GENOMIC DNA]</scope>
    <source>
        <strain evidence="1 2">5S69</strain>
    </source>
</reference>